<dbReference type="Proteomes" id="UP000177199">
    <property type="component" value="Unassembled WGS sequence"/>
</dbReference>
<name>A0A1F7HIQ8_9BACT</name>
<keyword evidence="1" id="KW-0472">Membrane</keyword>
<feature type="transmembrane region" description="Helical" evidence="1">
    <location>
        <begin position="45"/>
        <end position="64"/>
    </location>
</feature>
<evidence type="ECO:0000256" key="1">
    <source>
        <dbReference type="SAM" id="Phobius"/>
    </source>
</evidence>
<evidence type="ECO:0000313" key="3">
    <source>
        <dbReference type="Proteomes" id="UP000177199"/>
    </source>
</evidence>
<dbReference type="AlphaFoldDB" id="A0A1F7HIQ8"/>
<keyword evidence="1" id="KW-0812">Transmembrane</keyword>
<comment type="caution">
    <text evidence="2">The sequence shown here is derived from an EMBL/GenBank/DDBJ whole genome shotgun (WGS) entry which is preliminary data.</text>
</comment>
<keyword evidence="1" id="KW-1133">Transmembrane helix</keyword>
<evidence type="ECO:0000313" key="2">
    <source>
        <dbReference type="EMBL" id="OGK31100.1"/>
    </source>
</evidence>
<proteinExistence type="predicted"/>
<gene>
    <name evidence="2" type="ORF">A3F29_03880</name>
</gene>
<dbReference type="EMBL" id="MFZV01000024">
    <property type="protein sequence ID" value="OGK31100.1"/>
    <property type="molecule type" value="Genomic_DNA"/>
</dbReference>
<organism evidence="2 3">
    <name type="scientific">Candidatus Roizmanbacteria bacterium RIFCSPHIGHO2_12_FULL_33_9</name>
    <dbReference type="NCBI Taxonomy" id="1802045"/>
    <lineage>
        <taxon>Bacteria</taxon>
        <taxon>Candidatus Roizmaniibacteriota</taxon>
    </lineage>
</organism>
<protein>
    <submittedName>
        <fullName evidence="2">Uncharacterized protein</fullName>
    </submittedName>
</protein>
<feature type="transmembrane region" description="Helical" evidence="1">
    <location>
        <begin position="12"/>
        <end position="33"/>
    </location>
</feature>
<sequence>MLKTMNKFSKPAVLFTVLYLLIGFFIYSDIYTLEFRNRWLYGFRLAPIGAVYLIASVVFGVLSIMKSYKTEEKGKWFIILLTLFNIAWVIWLTIAVVQRLF</sequence>
<accession>A0A1F7HIQ8</accession>
<reference evidence="2 3" key="1">
    <citation type="journal article" date="2016" name="Nat. Commun.">
        <title>Thousands of microbial genomes shed light on interconnected biogeochemical processes in an aquifer system.</title>
        <authorList>
            <person name="Anantharaman K."/>
            <person name="Brown C.T."/>
            <person name="Hug L.A."/>
            <person name="Sharon I."/>
            <person name="Castelle C.J."/>
            <person name="Probst A.J."/>
            <person name="Thomas B.C."/>
            <person name="Singh A."/>
            <person name="Wilkins M.J."/>
            <person name="Karaoz U."/>
            <person name="Brodie E.L."/>
            <person name="Williams K.H."/>
            <person name="Hubbard S.S."/>
            <person name="Banfield J.F."/>
        </authorList>
    </citation>
    <scope>NUCLEOTIDE SEQUENCE [LARGE SCALE GENOMIC DNA]</scope>
</reference>
<feature type="transmembrane region" description="Helical" evidence="1">
    <location>
        <begin position="76"/>
        <end position="97"/>
    </location>
</feature>